<dbReference type="SUPFAM" id="SSF52540">
    <property type="entry name" value="P-loop containing nucleoside triphosphate hydrolases"/>
    <property type="match status" value="1"/>
</dbReference>
<keyword evidence="2" id="KW-0540">Nuclease</keyword>
<dbReference type="PATRIC" id="fig|229920.5.peg.949"/>
<keyword evidence="3" id="KW-1185">Reference proteome</keyword>
<evidence type="ECO:0000313" key="3">
    <source>
        <dbReference type="Proteomes" id="UP000050430"/>
    </source>
</evidence>
<evidence type="ECO:0000313" key="2">
    <source>
        <dbReference type="EMBL" id="KPL72971.1"/>
    </source>
</evidence>
<dbReference type="InterPro" id="IPR027417">
    <property type="entry name" value="P-loop_NTPase"/>
</dbReference>
<dbReference type="EMBL" id="LGCK01000007">
    <property type="protein sequence ID" value="KPL72971.1"/>
    <property type="molecule type" value="Genomic_DNA"/>
</dbReference>
<dbReference type="STRING" id="229920.ADM99_04915"/>
<name>A0A0P6XM57_9CHLR</name>
<gene>
    <name evidence="2" type="ORF">ADM99_04915</name>
</gene>
<dbReference type="SMART" id="SM00487">
    <property type="entry name" value="DEXDc"/>
    <property type="match status" value="1"/>
</dbReference>
<dbReference type="REBASE" id="132858">
    <property type="entry name" value="LtaYMTK2ORF4930P"/>
</dbReference>
<protein>
    <submittedName>
        <fullName evidence="2">Restriction endonuclease subunit R</fullName>
    </submittedName>
</protein>
<dbReference type="InterPro" id="IPR014001">
    <property type="entry name" value="Helicase_ATP-bd"/>
</dbReference>
<comment type="caution">
    <text evidence="2">The sequence shown here is derived from an EMBL/GenBank/DDBJ whole genome shotgun (WGS) entry which is preliminary data.</text>
</comment>
<dbReference type="Pfam" id="PF18766">
    <property type="entry name" value="SWI2_SNF2"/>
    <property type="match status" value="1"/>
</dbReference>
<dbReference type="GO" id="GO:0009035">
    <property type="term" value="F:type I site-specific deoxyribonuclease activity"/>
    <property type="evidence" value="ECO:0007669"/>
    <property type="project" value="UniProtKB-EC"/>
</dbReference>
<dbReference type="Gene3D" id="3.40.50.300">
    <property type="entry name" value="P-loop containing nucleotide triphosphate hydrolases"/>
    <property type="match status" value="3"/>
</dbReference>
<keyword evidence="2" id="KW-0378">Hydrolase</keyword>
<evidence type="ECO:0000259" key="1">
    <source>
        <dbReference type="PROSITE" id="PS51192"/>
    </source>
</evidence>
<dbReference type="Pfam" id="PF22679">
    <property type="entry name" value="T1R_D3-like"/>
    <property type="match status" value="1"/>
</dbReference>
<dbReference type="PANTHER" id="PTHR42927">
    <property type="entry name" value="HELICASE SUPERFAMILY 1 AND 2 DOMAIN-CONTAINING PROTEIN"/>
    <property type="match status" value="1"/>
</dbReference>
<organism evidence="2 3">
    <name type="scientific">Leptolinea tardivitalis</name>
    <dbReference type="NCBI Taxonomy" id="229920"/>
    <lineage>
        <taxon>Bacteria</taxon>
        <taxon>Bacillati</taxon>
        <taxon>Chloroflexota</taxon>
        <taxon>Anaerolineae</taxon>
        <taxon>Anaerolineales</taxon>
        <taxon>Anaerolineaceae</taxon>
        <taxon>Leptolinea</taxon>
    </lineage>
</organism>
<keyword evidence="2" id="KW-0255">Endonuclease</keyword>
<dbReference type="Pfam" id="PF04313">
    <property type="entry name" value="HSDR_N"/>
    <property type="match status" value="1"/>
</dbReference>
<feature type="domain" description="Helicase ATP-binding" evidence="1">
    <location>
        <begin position="287"/>
        <end position="489"/>
    </location>
</feature>
<dbReference type="PANTHER" id="PTHR42927:SF1">
    <property type="entry name" value="HELICASE SUPERFAMILY 1 AND 2 DOMAIN-CONTAINING PROTEIN"/>
    <property type="match status" value="1"/>
</dbReference>
<dbReference type="Gene3D" id="3.90.1570.50">
    <property type="match status" value="1"/>
</dbReference>
<dbReference type="PROSITE" id="PS51192">
    <property type="entry name" value="HELICASE_ATP_BIND_1"/>
    <property type="match status" value="1"/>
</dbReference>
<dbReference type="InterPro" id="IPR007409">
    <property type="entry name" value="Restrct_endonuc_type1_HsdR_N"/>
</dbReference>
<dbReference type="InterPro" id="IPR055180">
    <property type="entry name" value="HsdR_RecA-like_helicase_dom_2"/>
</dbReference>
<dbReference type="GO" id="GO:0003677">
    <property type="term" value="F:DNA binding"/>
    <property type="evidence" value="ECO:0007669"/>
    <property type="project" value="UniProtKB-KW"/>
</dbReference>
<accession>A0A0P6XM57</accession>
<reference evidence="2 3" key="1">
    <citation type="submission" date="2015-07" db="EMBL/GenBank/DDBJ databases">
        <title>Genome sequence of Leptolinea tardivitalis DSM 16556.</title>
        <authorList>
            <person name="Hemp J."/>
            <person name="Ward L.M."/>
            <person name="Pace L.A."/>
            <person name="Fischer W.W."/>
        </authorList>
    </citation>
    <scope>NUCLEOTIDE SEQUENCE [LARGE SCALE GENOMIC DNA]</scope>
    <source>
        <strain evidence="2 3">YMTK-2</strain>
    </source>
</reference>
<dbReference type="GO" id="GO:0005524">
    <property type="term" value="F:ATP binding"/>
    <property type="evidence" value="ECO:0007669"/>
    <property type="project" value="UniProtKB-KW"/>
</dbReference>
<proteinExistence type="predicted"/>
<dbReference type="AlphaFoldDB" id="A0A0P6XM57"/>
<dbReference type="InterPro" id="IPR040980">
    <property type="entry name" value="SWI2_SNF2"/>
</dbReference>
<dbReference type="GO" id="GO:0009307">
    <property type="term" value="P:DNA restriction-modification system"/>
    <property type="evidence" value="ECO:0007669"/>
    <property type="project" value="UniProtKB-KW"/>
</dbReference>
<sequence>MTDKKIVKDIATFPGDYLMGGYHQRNHSDYDKNLCLVSQDVLDFVLITQPNEWDKLKKSLSGDIRPHFLERVNYEIKQHGTLHVLRKGIKDLGCKFHLAYFPPATGLNPEIQKKYHGNIFSVIRQLKYSENNENSLDLCIFLNGLPIFTVELKDPLTGQSVENAITQYRSTRDPKEPLFAYRRCLAHFAVDPELVYFTTRLEGSKTRFIPFNQGNNLGAGNPPSWNNFPTAYLWEQIWARDSVLNLIQYFIHEYEEEDEEGNKTGKRILIFPRYHQLDSVRRIINHAKVHGSGQHYLIQHSAGSGKSNSIAWLSHQLSVLHNAKNERVFDSVVVITDRRVLDRQLQSTVRQFEQTLGTVETITENSQQLKMAMESGKNIIVTTLQKFQVISEQVKSLPGKNFAVIIDEAHSSQSGEATRHLNTVLSASSLEEAEKQEAGEIEEDIEDRIEREIRQRGQLSNVSYFAFTATPKTKTLELFGTKVDGGGYQPFSLYPMRQAIEEGFILDVLQNYTTYKAYWSLLKKVKDDPTYDRNKAVRLMMSFVDMHEHTIGKKVEVIVEHFRNQTQSRIGGHAKAMVVTRSRLHAVRYKQAIDSYMTLHGYPFKSLVAFSGKVDNDGVKYTESGMNGFPETKTAQTFKLDEYKFLIVAEKFQTGFDQPLLHTMYVDKKLKGIHAVQTLSRLNRVHPGKEETFVLDFANEADDIQKSFEPYYEKTILSEATDPNLLYDLQTKLEQHGIFSNDEINQFANQYFSSKGTQAKLFAALQPAITRFKAKGKDEQIEFRGTLSDFVRLYAFLSQIVTFSDPELEKLYAFGRFLLRRLPIEKEKLPLEIQQSIDLESYRLDITGSGKITLNRGQGELKPEDPLSPTNIIQPDIEALSSIIKELNERFGTDFTEEDRLVIRQLEENLAKIPMLEQSIRVNTPENAMMTFREVVEQQLQDMIDTNFKFYKQVNANPDFAQTLTKFLFDRYRKGLEGAV</sequence>
<dbReference type="Proteomes" id="UP000050430">
    <property type="component" value="Unassembled WGS sequence"/>
</dbReference>